<keyword evidence="14" id="KW-0030">Aminoacyl-tRNA synthetase</keyword>
<proteinExistence type="inferred from homology"/>
<dbReference type="InterPro" id="IPR009019">
    <property type="entry name" value="KH_sf_prok-type"/>
</dbReference>
<dbReference type="PANTHER" id="PTHR45765">
    <property type="entry name" value="METHIONINE--TRNA LIGASE"/>
    <property type="match status" value="1"/>
</dbReference>
<dbReference type="Gene3D" id="3.30.300.20">
    <property type="match status" value="2"/>
</dbReference>
<dbReference type="InterPro" id="IPR029038">
    <property type="entry name" value="MetRS_Zn"/>
</dbReference>
<dbReference type="STRING" id="50429.A0A2B4RXV6"/>
<dbReference type="HAMAP" id="MF_00098">
    <property type="entry name" value="Met_tRNA_synth_type1"/>
    <property type="match status" value="1"/>
</dbReference>
<dbReference type="SUPFAM" id="SSF47323">
    <property type="entry name" value="Anticodon-binding domain of a subclass of class I aminoacyl-tRNA synthetases"/>
    <property type="match status" value="1"/>
</dbReference>
<dbReference type="InterPro" id="IPR013735">
    <property type="entry name" value="TF_NusA_N"/>
</dbReference>
<evidence type="ECO:0000256" key="16">
    <source>
        <dbReference type="ARBA" id="ARBA00030904"/>
    </source>
</evidence>
<dbReference type="GO" id="GO:0003700">
    <property type="term" value="F:DNA-binding transcription factor activity"/>
    <property type="evidence" value="ECO:0007669"/>
    <property type="project" value="InterPro"/>
</dbReference>
<keyword evidence="18" id="KW-1133">Transmembrane helix</keyword>
<keyword evidence="7 20" id="KW-0436">Ligase</keyword>
<dbReference type="InterPro" id="IPR033911">
    <property type="entry name" value="MetRS_core"/>
</dbReference>
<dbReference type="Gene3D" id="2.20.28.20">
    <property type="entry name" value="Methionyl-tRNA synthetase, Zn-domain"/>
    <property type="match status" value="1"/>
</dbReference>
<evidence type="ECO:0000256" key="7">
    <source>
        <dbReference type="ARBA" id="ARBA00022598"/>
    </source>
</evidence>
<dbReference type="InterPro" id="IPR009080">
    <property type="entry name" value="tRNAsynth_Ia_anticodon-bd"/>
</dbReference>
<dbReference type="InterPro" id="IPR003029">
    <property type="entry name" value="S1_domain"/>
</dbReference>
<dbReference type="CDD" id="cd22529">
    <property type="entry name" value="KH-II_NusA_rpt2"/>
    <property type="match status" value="1"/>
</dbReference>
<evidence type="ECO:0000256" key="14">
    <source>
        <dbReference type="ARBA" id="ARBA00023146"/>
    </source>
</evidence>
<dbReference type="InterPro" id="IPR032534">
    <property type="entry name" value="EcxA_zinc-bd"/>
</dbReference>
<dbReference type="SUPFAM" id="SSF57770">
    <property type="entry name" value="Methionyl-tRNA synthetase (MetRS), Zn-domain"/>
    <property type="match status" value="1"/>
</dbReference>
<dbReference type="Gene3D" id="2.40.50.140">
    <property type="entry name" value="Nucleic acid-binding proteins"/>
    <property type="match status" value="2"/>
</dbReference>
<evidence type="ECO:0000256" key="6">
    <source>
        <dbReference type="ARBA" id="ARBA00022490"/>
    </source>
</evidence>
<dbReference type="InterPro" id="IPR010213">
    <property type="entry name" value="TF_NusA"/>
</dbReference>
<dbReference type="PROSITE" id="PS50126">
    <property type="entry name" value="S1"/>
    <property type="match status" value="1"/>
</dbReference>
<keyword evidence="5" id="KW-0806">Transcription termination</keyword>
<evidence type="ECO:0000256" key="11">
    <source>
        <dbReference type="ARBA" id="ARBA00022884"/>
    </source>
</evidence>
<dbReference type="GO" id="GO:0003723">
    <property type="term" value="F:RNA binding"/>
    <property type="evidence" value="ECO:0007669"/>
    <property type="project" value="UniProtKB-KW"/>
</dbReference>
<dbReference type="GO" id="GO:0005524">
    <property type="term" value="F:ATP binding"/>
    <property type="evidence" value="ECO:0007669"/>
    <property type="project" value="UniProtKB-KW"/>
</dbReference>
<evidence type="ECO:0000256" key="18">
    <source>
        <dbReference type="SAM" id="Phobius"/>
    </source>
</evidence>
<evidence type="ECO:0000256" key="10">
    <source>
        <dbReference type="ARBA" id="ARBA00022840"/>
    </source>
</evidence>
<dbReference type="SUPFAM" id="SSF52374">
    <property type="entry name" value="Nucleotidylyl transferase"/>
    <property type="match status" value="1"/>
</dbReference>
<dbReference type="GO" id="GO:0006431">
    <property type="term" value="P:methionyl-tRNA aminoacylation"/>
    <property type="evidence" value="ECO:0007669"/>
    <property type="project" value="InterPro"/>
</dbReference>
<comment type="similarity">
    <text evidence="2">Belongs to the class-I aminoacyl-tRNA synthetase family.</text>
</comment>
<evidence type="ECO:0000256" key="17">
    <source>
        <dbReference type="ARBA" id="ARBA00047364"/>
    </source>
</evidence>
<dbReference type="InterPro" id="IPR033413">
    <property type="entry name" value="DUF5117"/>
</dbReference>
<keyword evidence="13" id="KW-0805">Transcription regulation</keyword>
<keyword evidence="8" id="KW-0547">Nucleotide-binding</keyword>
<dbReference type="Pfam" id="PF09334">
    <property type="entry name" value="tRNA-synt_1g"/>
    <property type="match status" value="1"/>
</dbReference>
<dbReference type="GO" id="GO:0004825">
    <property type="term" value="F:methionine-tRNA ligase activity"/>
    <property type="evidence" value="ECO:0007669"/>
    <property type="project" value="UniProtKB-EC"/>
</dbReference>
<keyword evidence="12" id="KW-0648">Protein biosynthesis</keyword>
<dbReference type="InterPro" id="IPR041872">
    <property type="entry name" value="Anticodon_Met"/>
</dbReference>
<dbReference type="InterPro" id="IPR003728">
    <property type="entry name" value="Ribosome_maturation_RimP"/>
</dbReference>
<dbReference type="InterPro" id="IPR025249">
    <property type="entry name" value="TF_NusA_KH_1st"/>
</dbReference>
<dbReference type="Gene3D" id="3.40.50.620">
    <property type="entry name" value="HUPs"/>
    <property type="match status" value="1"/>
</dbReference>
<dbReference type="Pfam" id="PF17148">
    <property type="entry name" value="DUF5117"/>
    <property type="match status" value="1"/>
</dbReference>
<dbReference type="EC" id="6.1.1.10" evidence="3"/>
<dbReference type="InterPro" id="IPR036555">
    <property type="entry name" value="NusA_N_sf"/>
</dbReference>
<dbReference type="InterPro" id="IPR014758">
    <property type="entry name" value="Met-tRNA_synth"/>
</dbReference>
<evidence type="ECO:0000256" key="3">
    <source>
        <dbReference type="ARBA" id="ARBA00012838"/>
    </source>
</evidence>
<sequence length="2301" mass="260341">MYATLRVWAQSAPKETVFIAGATATKTKKAVTKLSPAAQKILAKVQVAIKESPTYQDFTKKLKNINDEIPLTVPVKEQEAVQRGIAVLHYSLEAIDTLDKEGLLKKDTGKKVEKAGFISFLQIGSDGLSGAEIRKLKAKGFYYAKNNGKSYTEAERFANRFVDNCIIYYRNVKKINDIEILQDTWRDLYGGGSWWDSWGKCAAGIVGGALVGVSAALTGGATVSLVVMSGAGAALLGNLPSKAYSYIFVVMMISNIINKVEKFYDEKRRDTWRELYGGGGSWWDKWGKCAVGIVGGALVGAASVMTGGTVAVIFMAGTGSALLGEAEAPNEFQEVVKPTFSVKNEKLGRATYNALLKTVRQAKKEGVNLKDKKAINAIAYGHSLKELKAVNLISDEEFLQAQSAPKETVFIAGATATKAKKAVTKLSSAAQKILAKVQVAIKESPTYQDFTKKLKNINDEIPLTVPVKEQEAVQRGIAVLHYSFEAIDTLDKEGTLKKDTDKKVEKAGFLSFIQIRGRGIGDGLTQYRIDELRELGKRFAKQKGKSDREARGFATSYVERCKQYYIDNRSLEEFIVLEHTWKYFRKNVWGDYHWRITITAALPYTNGAIHIGHLAGVYVPADIYARYLRANGHKTLFVCGSDEHGVPITIKAKKEGVPPQEIVNKYHRIIEKSFADFGISFDHYGRTSGKLHHQTAGEFFTTLNEKNTFVAKESEQLYDKKAKQFLADRFIIGTCPKCGNNESYGDQCESCGTSHNATDLIAPVSAITGNTPDVKKTKHWFLPLEKYEAFLKEWILEGHQKDWKTNVYGQVKSWINEGLKARAVTRDLDWGVPVPLENAEGKVLYVWFDAPIGYISATKEWAEKHGEDWRPYWQDEKTELVHFIGKDNIVFHCIIFPAMLKAHGGYVLPKNVPANEFLNLEGQKISTSRNWAVWLHEYLEDFPTGQDVLRYTLTANAPETKDNDFSWEDFQNRNNNELVAILGNFINRVIVLTDKYYDGVIPLSKKTQEAPDKKLLATLKNTPEKIAREIERFRFRDGLQEMMKLARAGNKYLADEAPWKTIKTDAERTATVLYNALQIAGGIGVLCEPFLPFTAKKIKKALDLERVSWKDITYGKTLLQTGTKIAKCGLLFEKIEDKFIEKQREKLVKMSESDTNKTTIEPEKPSVSFEDFSRMDIRTGTILSAEKMPKTKKLMVLEVDTDEKLPISKAVENSNSQTILFSFPIKATHQKNKTTVIEIKGFLNQDLKAFGISSAFRKSNKIGGFDAKRSYTDTVKSFPKNIELSTVKTYKLSKERTVEKRSLGGAFQNAVTMQINNSIIILPKKPMRRRYFDRRVGWFTTSQTDYGLDTQQAKTLRYLDRWRLEVKKEDLEKFKRGELVEPVKPIVFYIDPATPKKWVKFLKQGVTDWQVAFEKAGFKNAILAKDPPTKEEDPDWSPEDVRYSVIRYLASDIPNAMGPHVSDPRSGEILEADVQWFHNVMLLLRNWFFIQTAAINPEARNTAFKDEIMGRLIRFVSSHEVGHSLGLPHNMGSSVAYPVDSLRSATFTKKYGTAPSIMDYARFNYIAQPEDKGVAMMPNVGVYDKHAIRWGYRPILGVENAFEEKETLDKWILEKAGDPMYRFGKQQFGLPIDPSSQTEDLGDDAVKASQYGIKNLQRIVPNLIKWTYQKGEDYTELKTIYKEVIGQYRRYMGHILANVGGVYENYKTYDQEGAVYQKVSKARQEKSLRYLVAACFETPHWLIDENIYAKIAQDDAVGYVSKIQKRVLTQLLDQARIERIASDGAVDLVWFFDYLNDAIFSELYTAEKTDIYRRALQQKYAKELNKGFFQIIIDGDTGVKVADCIDLNRALEKEFNTEKLRDSVGFEVSTPDITAPILVQRQYRKNIGRKIKVKTEEDFKEYKNINKTTLMSILEDVFRSTLKRRFGSDENFDIIINPDKGDLEIWRNRTVVADGAVNDENTEIPLSKALKIEPDFEVGEEVSERFNITEIGRRGILALRQSLNTKVLENDNTNKYKYFKKLEGEIYNAEVHLVKSNGVILLDDDANELFLPKSEQIKSDFFRKGDIVKSVIKEVEMRNNKSVVILSRKDNRFLKKLFEQEIPEVLDGLITVEGIARIPGEKSKVAVDSYDDRIDPVGACVGMKGARIYGIVRELGNENIDVVNYTKNEQLYITRALSPAKIKSIDIVQPPSAKEKGLANVFLDPDEISKAIGRGGVNITLASMLTGFEIDVQRENVEEDVMLDDFSDEIDAWVIEEFKKIGLDTAKSVLGNTLKELLKRTDLEEETILETQQILKAEFKN</sequence>
<comment type="catalytic activity">
    <reaction evidence="17">
        <text>tRNA(Met) + L-methionine + ATP = L-methionyl-tRNA(Met) + AMP + diphosphate</text>
        <dbReference type="Rhea" id="RHEA:13481"/>
        <dbReference type="Rhea" id="RHEA-COMP:9667"/>
        <dbReference type="Rhea" id="RHEA-COMP:9698"/>
        <dbReference type="ChEBI" id="CHEBI:30616"/>
        <dbReference type="ChEBI" id="CHEBI:33019"/>
        <dbReference type="ChEBI" id="CHEBI:57844"/>
        <dbReference type="ChEBI" id="CHEBI:78442"/>
        <dbReference type="ChEBI" id="CHEBI:78530"/>
        <dbReference type="ChEBI" id="CHEBI:456215"/>
        <dbReference type="EC" id="6.1.1.10"/>
    </reaction>
</comment>
<dbReference type="GO" id="GO:0042274">
    <property type="term" value="P:ribosomal small subunit biogenesis"/>
    <property type="evidence" value="ECO:0007669"/>
    <property type="project" value="InterPro"/>
</dbReference>
<dbReference type="EMBL" id="LSMT01000239">
    <property type="protein sequence ID" value="PFX22451.1"/>
    <property type="molecule type" value="Genomic_DNA"/>
</dbReference>
<name>A0A2B4RXV6_STYPI</name>
<organism evidence="20">
    <name type="scientific">Stylophora pistillata</name>
    <name type="common">Smooth cauliflower coral</name>
    <dbReference type="NCBI Taxonomy" id="50429"/>
    <lineage>
        <taxon>Eukaryota</taxon>
        <taxon>Metazoa</taxon>
        <taxon>Cnidaria</taxon>
        <taxon>Anthozoa</taxon>
        <taxon>Hexacorallia</taxon>
        <taxon>Scleractinia</taxon>
        <taxon>Astrocoeniina</taxon>
        <taxon>Pocilloporidae</taxon>
        <taxon>Stylophora</taxon>
    </lineage>
</organism>
<dbReference type="HAMAP" id="MF_00945_B">
    <property type="entry name" value="NusA_B"/>
    <property type="match status" value="1"/>
</dbReference>
<dbReference type="InterPro" id="IPR058582">
    <property type="entry name" value="KH_NusA_2nd"/>
</dbReference>
<evidence type="ECO:0000256" key="15">
    <source>
        <dbReference type="ARBA" id="ARBA00023163"/>
    </source>
</evidence>
<protein>
    <recommendedName>
        <fullName evidence="4">Methionine--tRNA ligase, cytoplasmic</fullName>
        <ecNumber evidence="3">6.1.1.10</ecNumber>
    </recommendedName>
    <alternativeName>
        <fullName evidence="16">Methionyl-tRNA synthetase</fullName>
    </alternativeName>
</protein>
<evidence type="ECO:0000256" key="5">
    <source>
        <dbReference type="ARBA" id="ARBA00022472"/>
    </source>
</evidence>
<evidence type="ECO:0000256" key="2">
    <source>
        <dbReference type="ARBA" id="ARBA00005594"/>
    </source>
</evidence>
<dbReference type="GO" id="GO:0006353">
    <property type="term" value="P:DNA-templated transcription termination"/>
    <property type="evidence" value="ECO:0007669"/>
    <property type="project" value="UniProtKB-KW"/>
</dbReference>
<gene>
    <name evidence="20" type="primary">metG</name>
    <name evidence="20" type="ORF">AWC38_SpisGene13029</name>
</gene>
<dbReference type="GO" id="GO:0031564">
    <property type="term" value="P:transcription antitermination"/>
    <property type="evidence" value="ECO:0007669"/>
    <property type="project" value="UniProtKB-KW"/>
</dbReference>
<dbReference type="NCBIfam" id="NF001100">
    <property type="entry name" value="PRK00133.1"/>
    <property type="match status" value="1"/>
</dbReference>
<dbReference type="InterPro" id="IPR015413">
    <property type="entry name" value="Methionyl/Leucyl_tRNA_Synth"/>
</dbReference>
<dbReference type="InterPro" id="IPR034032">
    <property type="entry name" value="Zn_MMP-like_bac"/>
</dbReference>
<dbReference type="InterPro" id="IPR023458">
    <property type="entry name" value="Met-tRNA_ligase_1"/>
</dbReference>
<evidence type="ECO:0000313" key="20">
    <source>
        <dbReference type="EMBL" id="PFX22451.1"/>
    </source>
</evidence>
<feature type="transmembrane region" description="Helical" evidence="18">
    <location>
        <begin position="205"/>
        <end position="231"/>
    </location>
</feature>
<comment type="subcellular location">
    <subcellularLocation>
        <location evidence="1">Cytoplasm</location>
    </subcellularLocation>
</comment>
<keyword evidence="10" id="KW-0067">ATP-binding</keyword>
<comment type="caution">
    <text evidence="20">The sequence shown here is derived from an EMBL/GenBank/DDBJ whole genome shotgun (WGS) entry which is preliminary data.</text>
</comment>
<keyword evidence="18" id="KW-0812">Transmembrane</keyword>
<dbReference type="GO" id="GO:0005829">
    <property type="term" value="C:cytosol"/>
    <property type="evidence" value="ECO:0007669"/>
    <property type="project" value="TreeGrafter"/>
</dbReference>
<dbReference type="HAMAP" id="MF_01077">
    <property type="entry name" value="RimP"/>
    <property type="match status" value="1"/>
</dbReference>
<dbReference type="SUPFAM" id="SSF54814">
    <property type="entry name" value="Prokaryotic type KH domain (KH-domain type II)"/>
    <property type="match status" value="2"/>
</dbReference>
<keyword evidence="6" id="KW-0963">Cytoplasm</keyword>
<accession>A0A2B4RXV6</accession>
<evidence type="ECO:0000256" key="9">
    <source>
        <dbReference type="ARBA" id="ARBA00022814"/>
    </source>
</evidence>
<dbReference type="CDD" id="cd00814">
    <property type="entry name" value="MetRS_core"/>
    <property type="match status" value="1"/>
</dbReference>
<dbReference type="NCBIfam" id="TIGR01953">
    <property type="entry name" value="NusA"/>
    <property type="match status" value="1"/>
</dbReference>
<dbReference type="InterPro" id="IPR012340">
    <property type="entry name" value="NA-bd_OB-fold"/>
</dbReference>
<dbReference type="SUPFAM" id="SSF50249">
    <property type="entry name" value="Nucleic acid-binding proteins"/>
    <property type="match status" value="1"/>
</dbReference>
<dbReference type="SUPFAM" id="SSF69705">
    <property type="entry name" value="Transcription factor NusA, N-terminal domain"/>
    <property type="match status" value="1"/>
</dbReference>
<dbReference type="InterPro" id="IPR014729">
    <property type="entry name" value="Rossmann-like_a/b/a_fold"/>
</dbReference>
<evidence type="ECO:0000256" key="8">
    <source>
        <dbReference type="ARBA" id="ARBA00022741"/>
    </source>
</evidence>
<dbReference type="Gene3D" id="3.30.1480.10">
    <property type="entry name" value="NusA, N-terminal domain"/>
    <property type="match status" value="1"/>
</dbReference>
<dbReference type="SUPFAM" id="SSF55486">
    <property type="entry name" value="Metalloproteases ('zincins'), catalytic domain"/>
    <property type="match status" value="1"/>
</dbReference>
<feature type="domain" description="S1 motif" evidence="19">
    <location>
        <begin position="2024"/>
        <end position="2089"/>
    </location>
</feature>
<dbReference type="InterPro" id="IPR030842">
    <property type="entry name" value="TF_NusA_bacterial"/>
</dbReference>
<evidence type="ECO:0000256" key="1">
    <source>
        <dbReference type="ARBA" id="ARBA00004496"/>
    </source>
</evidence>
<dbReference type="InterPro" id="IPR015946">
    <property type="entry name" value="KH_dom-like_a/b"/>
</dbReference>
<evidence type="ECO:0000256" key="13">
    <source>
        <dbReference type="ARBA" id="ARBA00023015"/>
    </source>
</evidence>
<dbReference type="Gene3D" id="1.10.730.10">
    <property type="entry name" value="Isoleucyl-tRNA Synthetase, Domain 1"/>
    <property type="match status" value="1"/>
</dbReference>
<dbReference type="CDD" id="cd02134">
    <property type="entry name" value="KH-II_NusA_rpt1"/>
    <property type="match status" value="1"/>
</dbReference>
<dbReference type="NCBIfam" id="TIGR00398">
    <property type="entry name" value="metG"/>
    <property type="match status" value="1"/>
</dbReference>
<dbReference type="CDD" id="cd07957">
    <property type="entry name" value="Anticodon_Ia_Met"/>
    <property type="match status" value="1"/>
</dbReference>
<evidence type="ECO:0000256" key="12">
    <source>
        <dbReference type="ARBA" id="ARBA00022917"/>
    </source>
</evidence>
<dbReference type="CDD" id="cd04276">
    <property type="entry name" value="ZnMc_MMP_like_2"/>
    <property type="match status" value="1"/>
</dbReference>
<keyword evidence="18" id="KW-0472">Membrane</keyword>
<evidence type="ECO:0000259" key="19">
    <source>
        <dbReference type="PROSITE" id="PS50126"/>
    </source>
</evidence>
<feature type="transmembrane region" description="Helical" evidence="18">
    <location>
        <begin position="243"/>
        <end position="260"/>
    </location>
</feature>
<dbReference type="PANTHER" id="PTHR45765:SF1">
    <property type="entry name" value="METHIONINE--TRNA LIGASE, CYTOPLASMIC"/>
    <property type="match status" value="1"/>
</dbReference>
<dbReference type="Pfam" id="PF16313">
    <property type="entry name" value="DUF4953"/>
    <property type="match status" value="1"/>
</dbReference>
<dbReference type="Pfam" id="PF13184">
    <property type="entry name" value="KH_NusA_1st"/>
    <property type="match status" value="1"/>
</dbReference>
<dbReference type="Pfam" id="PF08529">
    <property type="entry name" value="NusA_N"/>
    <property type="match status" value="1"/>
</dbReference>
<keyword evidence="9" id="KW-0889">Transcription antitermination</keyword>
<keyword evidence="11" id="KW-0694">RNA-binding</keyword>
<evidence type="ECO:0000256" key="4">
    <source>
        <dbReference type="ARBA" id="ARBA00018335"/>
    </source>
</evidence>
<dbReference type="SMART" id="SM00316">
    <property type="entry name" value="S1"/>
    <property type="match status" value="1"/>
</dbReference>
<dbReference type="PRINTS" id="PR01041">
    <property type="entry name" value="TRNASYNTHMET"/>
</dbReference>
<dbReference type="FunFam" id="2.20.28.20:FF:000001">
    <property type="entry name" value="Methionine--tRNA ligase"/>
    <property type="match status" value="1"/>
</dbReference>
<reference evidence="20" key="1">
    <citation type="journal article" date="2017" name="J. ISSAAS">
        <title>Comparative analysis of the genomes of Stylophora pistillata and Acropora digitifera provides evidence for extensive differences between species of corals.</title>
        <authorList>
            <person name="Voolstra C.R."/>
            <person name="Li Y."/>
            <person name="Liew Y.J."/>
            <person name="Baumgarten S."/>
            <person name="Zoccola D."/>
            <person name="Flot J.-F."/>
            <person name="Tambutte S."/>
            <person name="Allemand D."/>
            <person name="Aranda M."/>
        </authorList>
    </citation>
    <scope>NUCLEOTIDE SEQUENCE</scope>
    <source>
        <strain evidence="20">CSM Monaco</strain>
        <tissue evidence="20">Whole animal</tissue>
    </source>
</reference>
<dbReference type="Pfam" id="PF26594">
    <property type="entry name" value="KH_NusA_2nd"/>
    <property type="match status" value="1"/>
</dbReference>
<feature type="transmembrane region" description="Helical" evidence="18">
    <location>
        <begin position="290"/>
        <end position="316"/>
    </location>
</feature>
<dbReference type="PROSITE" id="PS00178">
    <property type="entry name" value="AA_TRNA_LIGASE_I"/>
    <property type="match status" value="1"/>
</dbReference>
<dbReference type="InterPro" id="IPR001412">
    <property type="entry name" value="aa-tRNA-synth_I_CS"/>
</dbReference>
<dbReference type="OrthoDB" id="361630at2759"/>
<dbReference type="Pfam" id="PF19303">
    <property type="entry name" value="Anticodon_3"/>
    <property type="match status" value="1"/>
</dbReference>
<dbReference type="FunFam" id="3.30.300.20:FF:000002">
    <property type="entry name" value="Transcription termination/antitermination protein NusA"/>
    <property type="match status" value="1"/>
</dbReference>
<keyword evidence="15" id="KW-0804">Transcription</keyword>